<accession>A0A5C8NPG6</accession>
<gene>
    <name evidence="2" type="ORF">FHP05_10500</name>
</gene>
<feature type="signal peptide" evidence="1">
    <location>
        <begin position="1"/>
        <end position="25"/>
    </location>
</feature>
<sequence length="177" mass="19813">MKLKMAIIALIASVLLIGCNGNTNEESTAKDNDVKDIKELVHDYSVGNIEDESASITSTQLIVTDDKEKETVYELPEDEFFVSIAPFVNETHPCTNHSLTGCQGEMINQDFDIYIEDTEGNIVLDETKQSLENGFIDLWLPRDKAFRVKITHEGKEVESEISTFQDDGTCITTMQLS</sequence>
<dbReference type="PROSITE" id="PS51257">
    <property type="entry name" value="PROKAR_LIPOPROTEIN"/>
    <property type="match status" value="1"/>
</dbReference>
<name>A0A5C8NPG6_9BACI</name>
<feature type="chain" id="PRO_5038452265" description="Lipoprotein" evidence="1">
    <location>
        <begin position="26"/>
        <end position="177"/>
    </location>
</feature>
<evidence type="ECO:0008006" key="4">
    <source>
        <dbReference type="Google" id="ProtNLM"/>
    </source>
</evidence>
<evidence type="ECO:0000313" key="3">
    <source>
        <dbReference type="Proteomes" id="UP000321574"/>
    </source>
</evidence>
<dbReference type="AlphaFoldDB" id="A0A5C8NPG6"/>
<comment type="caution">
    <text evidence="2">The sequence shown here is derived from an EMBL/GenBank/DDBJ whole genome shotgun (WGS) entry which is preliminary data.</text>
</comment>
<protein>
    <recommendedName>
        <fullName evidence="4">Lipoprotein</fullName>
    </recommendedName>
</protein>
<keyword evidence="1" id="KW-0732">Signal</keyword>
<dbReference type="RefSeq" id="WP_147668025.1">
    <property type="nucleotide sequence ID" value="NZ_VDUW01000007.1"/>
</dbReference>
<dbReference type="Proteomes" id="UP000321574">
    <property type="component" value="Unassembled WGS sequence"/>
</dbReference>
<evidence type="ECO:0000256" key="1">
    <source>
        <dbReference type="SAM" id="SignalP"/>
    </source>
</evidence>
<dbReference type="Pfam" id="PF21172">
    <property type="entry name" value="CueP"/>
    <property type="match status" value="1"/>
</dbReference>
<dbReference type="InterPro" id="IPR047808">
    <property type="entry name" value="CueP-like"/>
</dbReference>
<proteinExistence type="predicted"/>
<organism evidence="2 3">
    <name type="scientific">Cerasibacillus terrae</name>
    <dbReference type="NCBI Taxonomy" id="2498845"/>
    <lineage>
        <taxon>Bacteria</taxon>
        <taxon>Bacillati</taxon>
        <taxon>Bacillota</taxon>
        <taxon>Bacilli</taxon>
        <taxon>Bacillales</taxon>
        <taxon>Bacillaceae</taxon>
        <taxon>Cerasibacillus</taxon>
    </lineage>
</organism>
<dbReference type="EMBL" id="VDUW01000007">
    <property type="protein sequence ID" value="TXL63609.1"/>
    <property type="molecule type" value="Genomic_DNA"/>
</dbReference>
<dbReference type="Gene3D" id="2.60.40.3700">
    <property type="match status" value="1"/>
</dbReference>
<reference evidence="2 3" key="1">
    <citation type="submission" date="2019-06" db="EMBL/GenBank/DDBJ databases">
        <title>Cerasibacillus sp. nov., isolated from maize field.</title>
        <authorList>
            <person name="Lin S.-Y."/>
            <person name="Tsai C.-F."/>
            <person name="Young C.-C."/>
        </authorList>
    </citation>
    <scope>NUCLEOTIDE SEQUENCE [LARGE SCALE GENOMIC DNA]</scope>
    <source>
        <strain evidence="2 3">CC-CFT480</strain>
    </source>
</reference>
<dbReference type="NCBIfam" id="NF038094">
    <property type="entry name" value="CueP_fam"/>
    <property type="match status" value="1"/>
</dbReference>
<evidence type="ECO:0000313" key="2">
    <source>
        <dbReference type="EMBL" id="TXL63609.1"/>
    </source>
</evidence>
<dbReference type="OrthoDB" id="73040at2"/>
<keyword evidence="3" id="KW-1185">Reference proteome</keyword>